<dbReference type="Pfam" id="PF04765">
    <property type="entry name" value="TOD1_MUCI70"/>
    <property type="match status" value="1"/>
</dbReference>
<dbReference type="SUPFAM" id="SSF53271">
    <property type="entry name" value="PRTase-like"/>
    <property type="match status" value="1"/>
</dbReference>
<dbReference type="InterPro" id="IPR048354">
    <property type="entry name" value="TOD1_MUCI70_glycTrfase_dom"/>
</dbReference>
<evidence type="ECO:0000259" key="1">
    <source>
        <dbReference type="Pfam" id="PF04765"/>
    </source>
</evidence>
<reference evidence="2" key="2">
    <citation type="journal article" date="2021" name="PeerJ">
        <title>Extensive microbial diversity within the chicken gut microbiome revealed by metagenomics and culture.</title>
        <authorList>
            <person name="Gilroy R."/>
            <person name="Ravi A."/>
            <person name="Getino M."/>
            <person name="Pursley I."/>
            <person name="Horton D.L."/>
            <person name="Alikhan N.F."/>
            <person name="Baker D."/>
            <person name="Gharbi K."/>
            <person name="Hall N."/>
            <person name="Watson M."/>
            <person name="Adriaenssens E.M."/>
            <person name="Foster-Nyarko E."/>
            <person name="Jarju S."/>
            <person name="Secka A."/>
            <person name="Antonio M."/>
            <person name="Oren A."/>
            <person name="Chaudhuri R.R."/>
            <person name="La Ragione R."/>
            <person name="Hildebrand F."/>
            <person name="Pallen M.J."/>
        </authorList>
    </citation>
    <scope>NUCLEOTIDE SEQUENCE</scope>
    <source>
        <strain evidence="2">CHK136-897</strain>
    </source>
</reference>
<dbReference type="PANTHER" id="PTHR12956">
    <property type="entry name" value="ALKALINE CERAMIDASE-RELATED"/>
    <property type="match status" value="1"/>
</dbReference>
<dbReference type="AlphaFoldDB" id="A0A9D1MS86"/>
<feature type="domain" description="TOD1/MUCI70 glycosyltransferase-like" evidence="1">
    <location>
        <begin position="165"/>
        <end position="310"/>
    </location>
</feature>
<dbReference type="EMBL" id="DVNO01000006">
    <property type="protein sequence ID" value="HIU65189.1"/>
    <property type="molecule type" value="Genomic_DNA"/>
</dbReference>
<dbReference type="CDD" id="cd06223">
    <property type="entry name" value="PRTases_typeI"/>
    <property type="match status" value="1"/>
</dbReference>
<accession>A0A9D1MS86</accession>
<sequence>MVKLKHNSDYMTVSKSKYFDKKWYLKKYPDVAKAKVDPITHYLNDGWKEGRNPGPKFDTESYLKRHPDCKENPLVHFETIGRDKGYKTELEIAEVVSNNYWKKHNKLKNINKVIYSCMSGGYDEIVTDFYPKPDYNYVLFTDSKDLLKKKHYLWWEIRPLAFNKSDSVRNARWHKTHPHLLFPNYAYSVWIDSNIQISGPAIYNLIEKHIKAKHKIAIALHPKRDCIYDEANMCIISGKDNPALINKQMEVLKADKYPEHNGLYETNVLLRNHGDSKIKELCDKWWDFIENYSRRDQLSFNYLLWKLNIKHYPIDKKSLRTRSDFKMIVHNYKPDLTKYNTNKVLVHLHLFYQDQLDWFLARLKNVSCKYDLWVTVAELNEAVEKKIKKFKRDANILKVPNRGYDVYPFWLVLQKVSLADYDVILKVHTKNRRDTEYIKNGIHYIGNDWRNDLVNTLIGSKHIFKRNLKEFKNNEVGMVCCKNLIINSENVARRAATKFWAEKLGIRYSSSAKFCAGTMFMMRADLLYKFQNYPFKSSDFDAVSKTGDTLSLAHSLETMFGIMVADRKLNILGADTMATKFKRFKAYLDEFKRKELIKHKDIYYIRHSKYFDKKWYLKKYPDVAEAKMDPAQHYLVFGWKENRNPGPVFYTERYFQRNPDVFKANMNPLLHYEKYGKYENRPLAPKKIEKKPMKINYKTYNNLAVDIKSNISLLPSDIDLVVGIPRSGMIPAYVIGLALNKKVCSLPEFTHGILGNSGVRKTGSSDVIRKILVIDDSVNTGMAMELVKEQLKPFEGKYKFVFCAVYTSGAEATKHVDIALQLLPQPRMFQWNYLYHGFMSSACYDMDGVLCVDPTEKENDDGKNYLKFVKNARPLFLPNRPIGYIVTSRLEKYRKETEEWLSKHGVKYKKLYMYNGTAEERKKLGLHADFKAGIYKQIKDSNVFIESNPGQAKRIAELTKKNVICCLNDTLYVGQ</sequence>
<comment type="caution">
    <text evidence="2">The sequence shown here is derived from an EMBL/GenBank/DDBJ whole genome shotgun (WGS) entry which is preliminary data.</text>
</comment>
<dbReference type="InterPro" id="IPR000836">
    <property type="entry name" value="PRTase_dom"/>
</dbReference>
<dbReference type="InterPro" id="IPR006852">
    <property type="entry name" value="TOD1_MUCI70"/>
</dbReference>
<proteinExistence type="predicted"/>
<name>A0A9D1MS86_9PROT</name>
<dbReference type="PANTHER" id="PTHR12956:SF17">
    <property type="entry name" value="OS01G0749100 PROTEIN"/>
    <property type="match status" value="1"/>
</dbReference>
<gene>
    <name evidence="2" type="ORF">IAC63_00925</name>
</gene>
<protein>
    <submittedName>
        <fullName evidence="2">DUF616 domain-containing protein</fullName>
    </submittedName>
</protein>
<reference evidence="2" key="1">
    <citation type="submission" date="2020-10" db="EMBL/GenBank/DDBJ databases">
        <authorList>
            <person name="Gilroy R."/>
        </authorList>
    </citation>
    <scope>NUCLEOTIDE SEQUENCE</scope>
    <source>
        <strain evidence="2">CHK136-897</strain>
    </source>
</reference>
<evidence type="ECO:0000313" key="3">
    <source>
        <dbReference type="Proteomes" id="UP000824142"/>
    </source>
</evidence>
<dbReference type="InterPro" id="IPR023214">
    <property type="entry name" value="HAD_sf"/>
</dbReference>
<organism evidence="2 3">
    <name type="scientific">Candidatus Enterousia avicola</name>
    <dbReference type="NCBI Taxonomy" id="2840787"/>
    <lineage>
        <taxon>Bacteria</taxon>
        <taxon>Pseudomonadati</taxon>
        <taxon>Pseudomonadota</taxon>
        <taxon>Alphaproteobacteria</taxon>
        <taxon>Candidatus Enterousia</taxon>
    </lineage>
</organism>
<dbReference type="InterPro" id="IPR029057">
    <property type="entry name" value="PRTase-like"/>
</dbReference>
<evidence type="ECO:0000313" key="2">
    <source>
        <dbReference type="EMBL" id="HIU65189.1"/>
    </source>
</evidence>
<dbReference type="Gene3D" id="3.40.50.2020">
    <property type="match status" value="1"/>
</dbReference>
<dbReference type="InterPro" id="IPR007739">
    <property type="entry name" value="RgpF"/>
</dbReference>
<dbReference type="Gene3D" id="3.40.50.1000">
    <property type="entry name" value="HAD superfamily/HAD-like"/>
    <property type="match status" value="1"/>
</dbReference>
<dbReference type="Proteomes" id="UP000824142">
    <property type="component" value="Unassembled WGS sequence"/>
</dbReference>
<dbReference type="Pfam" id="PF05045">
    <property type="entry name" value="RgpF"/>
    <property type="match status" value="1"/>
</dbReference>